<name>A0A927QQ34_9ACTN</name>
<dbReference type="Pfam" id="PF14200">
    <property type="entry name" value="RicinB_lectin_2"/>
    <property type="match status" value="1"/>
</dbReference>
<organism evidence="2 3">
    <name type="scientific">Streptomyces caniscabiei</name>
    <dbReference type="NCBI Taxonomy" id="2746961"/>
    <lineage>
        <taxon>Bacteria</taxon>
        <taxon>Bacillati</taxon>
        <taxon>Actinomycetota</taxon>
        <taxon>Actinomycetes</taxon>
        <taxon>Kitasatosporales</taxon>
        <taxon>Streptomycetaceae</taxon>
        <taxon>Streptomyces</taxon>
    </lineage>
</organism>
<dbReference type="RefSeq" id="WP_086799109.1">
    <property type="nucleotide sequence ID" value="NZ_CP119182.1"/>
</dbReference>
<sequence length="104" mass="10986">MTEHYNHSSFNTNSGQVLGIKDASRTAGATALQWGDTLTADHLWSIVDAGGGYAKIVNKNSGMVLGIQNMSTSSGAQALQWDDTGTADHLWRIAAEDGSTPFTS</sequence>
<evidence type="ECO:0000313" key="3">
    <source>
        <dbReference type="Proteomes" id="UP000661025"/>
    </source>
</evidence>
<accession>A0A927QQ34</accession>
<dbReference type="EMBL" id="JACYXT010000026">
    <property type="protein sequence ID" value="MBD9729447.1"/>
    <property type="molecule type" value="Genomic_DNA"/>
</dbReference>
<dbReference type="Gene3D" id="2.80.10.50">
    <property type="match status" value="1"/>
</dbReference>
<dbReference type="SUPFAM" id="SSF50370">
    <property type="entry name" value="Ricin B-like lectins"/>
    <property type="match status" value="1"/>
</dbReference>
<dbReference type="AlphaFoldDB" id="A0A927QQ34"/>
<comment type="caution">
    <text evidence="2">The sequence shown here is derived from an EMBL/GenBank/DDBJ whole genome shotgun (WGS) entry which is preliminary data.</text>
</comment>
<dbReference type="InterPro" id="IPR035992">
    <property type="entry name" value="Ricin_B-like_lectins"/>
</dbReference>
<dbReference type="Proteomes" id="UP000661025">
    <property type="component" value="Unassembled WGS sequence"/>
</dbReference>
<dbReference type="InterPro" id="IPR000772">
    <property type="entry name" value="Ricin_B_lectin"/>
</dbReference>
<reference evidence="2" key="1">
    <citation type="submission" date="2020-09" db="EMBL/GenBank/DDBJ databases">
        <title>Streptomyces canutascabiei sp. nov., which causes potato common scab and is distributed across the world.</title>
        <authorList>
            <person name="Nguyen H.P."/>
            <person name="Weisberg A.J."/>
            <person name="Chang J.H."/>
            <person name="Clarke C.R."/>
        </authorList>
    </citation>
    <scope>NUCLEOTIDE SEQUENCE</scope>
    <source>
        <strain evidence="2">ID-01-6.2a</strain>
    </source>
</reference>
<evidence type="ECO:0000259" key="1">
    <source>
        <dbReference type="Pfam" id="PF14200"/>
    </source>
</evidence>
<evidence type="ECO:0000313" key="2">
    <source>
        <dbReference type="EMBL" id="MBD9729447.1"/>
    </source>
</evidence>
<dbReference type="GeneID" id="79928584"/>
<gene>
    <name evidence="2" type="ORF">IHE70_40955</name>
</gene>
<feature type="domain" description="Ricin B lectin" evidence="1">
    <location>
        <begin position="11"/>
        <end position="81"/>
    </location>
</feature>
<protein>
    <submittedName>
        <fullName evidence="2">RICIN domain-containing protein</fullName>
    </submittedName>
</protein>
<proteinExistence type="predicted"/>